<evidence type="ECO:0000313" key="1">
    <source>
        <dbReference type="EMBL" id="RXZ61516.1"/>
    </source>
</evidence>
<dbReference type="EMBL" id="SDOZ01000002">
    <property type="protein sequence ID" value="RXZ61516.1"/>
    <property type="molecule type" value="Genomic_DNA"/>
</dbReference>
<gene>
    <name evidence="1" type="ORF">ESZ91_03740</name>
</gene>
<name>A0A4V1QV59_9FIRM</name>
<sequence>MTKQELDNKLTENGLEPKQTYAVENPSWGDVYLIKKLNSSEGYRIYYNERGKNYLLIETKTIEEAYDFIYQ</sequence>
<proteinExistence type="predicted"/>
<protein>
    <submittedName>
        <fullName evidence="1">Uncharacterized protein</fullName>
    </submittedName>
</protein>
<accession>A0A4V1QV59</accession>
<dbReference type="RefSeq" id="WP_129224286.1">
    <property type="nucleotide sequence ID" value="NZ_SDOZ01000002.1"/>
</dbReference>
<dbReference type="AlphaFoldDB" id="A0A4V1QV59"/>
<organism evidence="1 2">
    <name type="scientific">Candidatus Borkfalkia ceftriaxoniphila</name>
    <dbReference type="NCBI Taxonomy" id="2508949"/>
    <lineage>
        <taxon>Bacteria</taxon>
        <taxon>Bacillati</taxon>
        <taxon>Bacillota</taxon>
        <taxon>Clostridia</taxon>
        <taxon>Christensenellales</taxon>
        <taxon>Christensenellaceae</taxon>
        <taxon>Candidatus Borkfalkia</taxon>
    </lineage>
</organism>
<comment type="caution">
    <text evidence="1">The sequence shown here is derived from an EMBL/GenBank/DDBJ whole genome shotgun (WGS) entry which is preliminary data.</text>
</comment>
<evidence type="ECO:0000313" key="2">
    <source>
        <dbReference type="Proteomes" id="UP000291269"/>
    </source>
</evidence>
<reference evidence="1 2" key="1">
    <citation type="journal article" date="2019" name="Gut">
        <title>Antibiotics-induced monodominance of a novel gut bacterial order.</title>
        <authorList>
            <person name="Hildebrand F."/>
            <person name="Moitinho-Silva L."/>
            <person name="Blasche S."/>
            <person name="Jahn M.T."/>
            <person name="Gossmann T.I."/>
            <person name="Heuerta-Cepas J."/>
            <person name="Hercog R."/>
            <person name="Luetge M."/>
            <person name="Bahram M."/>
            <person name="Pryszlak A."/>
            <person name="Alves R.J."/>
            <person name="Waszak S.M."/>
            <person name="Zhu A."/>
            <person name="Ye L."/>
            <person name="Costea P.I."/>
            <person name="Aalvink S."/>
            <person name="Belzer C."/>
            <person name="Forslund S.K."/>
            <person name="Sunagawa S."/>
            <person name="Hentschel U."/>
            <person name="Merten C."/>
            <person name="Patil K.R."/>
            <person name="Benes V."/>
            <person name="Bork P."/>
        </authorList>
    </citation>
    <scope>NUCLEOTIDE SEQUENCE [LARGE SCALE GENOMIC DNA]</scope>
    <source>
        <strain evidence="1 2">HDS1380</strain>
    </source>
</reference>
<keyword evidence="2" id="KW-1185">Reference proteome</keyword>
<dbReference type="Proteomes" id="UP000291269">
    <property type="component" value="Unassembled WGS sequence"/>
</dbReference>